<dbReference type="InterPro" id="IPR037923">
    <property type="entry name" value="HTH-like"/>
</dbReference>
<dbReference type="KEGG" id="paun:MJA45_06680"/>
<dbReference type="PROSITE" id="PS00041">
    <property type="entry name" value="HTH_ARAC_FAMILY_1"/>
    <property type="match status" value="1"/>
</dbReference>
<organism evidence="6 7">
    <name type="scientific">Paenibacillus aurantius</name>
    <dbReference type="NCBI Taxonomy" id="2918900"/>
    <lineage>
        <taxon>Bacteria</taxon>
        <taxon>Bacillati</taxon>
        <taxon>Bacillota</taxon>
        <taxon>Bacilli</taxon>
        <taxon>Bacillales</taxon>
        <taxon>Paenibacillaceae</taxon>
        <taxon>Paenibacillus</taxon>
    </lineage>
</organism>
<proteinExistence type="predicted"/>
<evidence type="ECO:0000256" key="4">
    <source>
        <dbReference type="ARBA" id="ARBA00023163"/>
    </source>
</evidence>
<evidence type="ECO:0000313" key="6">
    <source>
        <dbReference type="EMBL" id="WNQ12712.1"/>
    </source>
</evidence>
<dbReference type="EMBL" id="CP130318">
    <property type="protein sequence ID" value="WNQ12712.1"/>
    <property type="molecule type" value="Genomic_DNA"/>
</dbReference>
<dbReference type="InterPro" id="IPR050204">
    <property type="entry name" value="AraC_XylS_family_regulators"/>
</dbReference>
<dbReference type="InterPro" id="IPR009057">
    <property type="entry name" value="Homeodomain-like_sf"/>
</dbReference>
<dbReference type="GO" id="GO:0043565">
    <property type="term" value="F:sequence-specific DNA binding"/>
    <property type="evidence" value="ECO:0007669"/>
    <property type="project" value="InterPro"/>
</dbReference>
<name>A0AA96LF37_9BACL</name>
<dbReference type="PROSITE" id="PS01124">
    <property type="entry name" value="HTH_ARAC_FAMILY_2"/>
    <property type="match status" value="1"/>
</dbReference>
<accession>A0AA96LF37</accession>
<keyword evidence="2" id="KW-0238">DNA-binding</keyword>
<dbReference type="InterPro" id="IPR020449">
    <property type="entry name" value="Tscrpt_reg_AraC-type_HTH"/>
</dbReference>
<evidence type="ECO:0000256" key="1">
    <source>
        <dbReference type="ARBA" id="ARBA00023015"/>
    </source>
</evidence>
<dbReference type="RefSeq" id="WP_315606490.1">
    <property type="nucleotide sequence ID" value="NZ_CP130318.1"/>
</dbReference>
<dbReference type="Proteomes" id="UP001305702">
    <property type="component" value="Chromosome"/>
</dbReference>
<sequence length="295" mass="34002">MSSLSEWMARHPIVPYIRESDYAIRLPWSYPERRLLDYLLIYIQEGECLFTVDGTDHSFVSGEWCLIQPGSRNALKGLTSTITPFAHLDLFYNPLREQSFPTRAGQIDLSAYSELMQPRLNDMTGIHLPVRLVPRNPLAFRDRFLETIQCWMQRSPLQQLKAQSLATDLILTMLEDHTNEESVSRTNPESMNGITSFLSLRLSEPLSVAEMARRANLSPSRFTAVFRKRFGTSPHQYLLELRIRHARELLETTPLKLEEIAEYCGFSDIHHFSKAFKKRTGISPGNCRPSQGDRR</sequence>
<dbReference type="AlphaFoldDB" id="A0AA96LF37"/>
<dbReference type="Pfam" id="PF12833">
    <property type="entry name" value="HTH_18"/>
    <property type="match status" value="1"/>
</dbReference>
<keyword evidence="3" id="KW-0010">Activator</keyword>
<keyword evidence="7" id="KW-1185">Reference proteome</keyword>
<keyword evidence="1" id="KW-0805">Transcription regulation</keyword>
<dbReference type="PANTHER" id="PTHR46796">
    <property type="entry name" value="HTH-TYPE TRANSCRIPTIONAL ACTIVATOR RHAS-RELATED"/>
    <property type="match status" value="1"/>
</dbReference>
<dbReference type="Gene3D" id="1.10.10.60">
    <property type="entry name" value="Homeodomain-like"/>
    <property type="match status" value="2"/>
</dbReference>
<protein>
    <submittedName>
        <fullName evidence="6">AraC family transcriptional regulator</fullName>
    </submittedName>
</protein>
<evidence type="ECO:0000313" key="7">
    <source>
        <dbReference type="Proteomes" id="UP001305702"/>
    </source>
</evidence>
<keyword evidence="4" id="KW-0804">Transcription</keyword>
<feature type="domain" description="HTH araC/xylS-type" evidence="5">
    <location>
        <begin position="192"/>
        <end position="290"/>
    </location>
</feature>
<dbReference type="SMART" id="SM00342">
    <property type="entry name" value="HTH_ARAC"/>
    <property type="match status" value="1"/>
</dbReference>
<evidence type="ECO:0000256" key="3">
    <source>
        <dbReference type="ARBA" id="ARBA00023159"/>
    </source>
</evidence>
<dbReference type="PANTHER" id="PTHR46796:SF6">
    <property type="entry name" value="ARAC SUBFAMILY"/>
    <property type="match status" value="1"/>
</dbReference>
<dbReference type="PRINTS" id="PR00032">
    <property type="entry name" value="HTHARAC"/>
</dbReference>
<dbReference type="InterPro" id="IPR018062">
    <property type="entry name" value="HTH_AraC-typ_CS"/>
</dbReference>
<dbReference type="InterPro" id="IPR018060">
    <property type="entry name" value="HTH_AraC"/>
</dbReference>
<evidence type="ECO:0000259" key="5">
    <source>
        <dbReference type="PROSITE" id="PS01124"/>
    </source>
</evidence>
<dbReference type="SUPFAM" id="SSF46689">
    <property type="entry name" value="Homeodomain-like"/>
    <property type="match status" value="2"/>
</dbReference>
<evidence type="ECO:0000256" key="2">
    <source>
        <dbReference type="ARBA" id="ARBA00023125"/>
    </source>
</evidence>
<dbReference type="GO" id="GO:0003700">
    <property type="term" value="F:DNA-binding transcription factor activity"/>
    <property type="evidence" value="ECO:0007669"/>
    <property type="project" value="InterPro"/>
</dbReference>
<gene>
    <name evidence="6" type="ORF">MJA45_06680</name>
</gene>
<reference evidence="6 7" key="1">
    <citation type="submission" date="2022-02" db="EMBL/GenBank/DDBJ databases">
        <title>Paenibacillus sp. MBLB1776 Whole Genome Shotgun Sequencing.</title>
        <authorList>
            <person name="Hwang C.Y."/>
            <person name="Cho E.-S."/>
            <person name="Seo M.-J."/>
        </authorList>
    </citation>
    <scope>NUCLEOTIDE SEQUENCE [LARGE SCALE GENOMIC DNA]</scope>
    <source>
        <strain evidence="6 7">MBLB1776</strain>
    </source>
</reference>
<dbReference type="SUPFAM" id="SSF51215">
    <property type="entry name" value="Regulatory protein AraC"/>
    <property type="match status" value="1"/>
</dbReference>